<gene>
    <name evidence="1" type="ORF">CSUI_006620</name>
</gene>
<evidence type="ECO:0000313" key="2">
    <source>
        <dbReference type="Proteomes" id="UP000221165"/>
    </source>
</evidence>
<dbReference type="Proteomes" id="UP000221165">
    <property type="component" value="Unassembled WGS sequence"/>
</dbReference>
<dbReference type="VEuPathDB" id="ToxoDB:CSUI_006620"/>
<proteinExistence type="predicted"/>
<protein>
    <submittedName>
        <fullName evidence="1">Uncharacterized protein</fullName>
    </submittedName>
</protein>
<accession>A0A2C6KR60</accession>
<name>A0A2C6KR60_9APIC</name>
<comment type="caution">
    <text evidence="1">The sequence shown here is derived from an EMBL/GenBank/DDBJ whole genome shotgun (WGS) entry which is preliminary data.</text>
</comment>
<dbReference type="AlphaFoldDB" id="A0A2C6KR60"/>
<reference evidence="1 2" key="1">
    <citation type="journal article" date="2017" name="Int. J. Parasitol.">
        <title>The genome of the protozoan parasite Cystoisospora suis and a reverse vaccinology approach to identify vaccine candidates.</title>
        <authorList>
            <person name="Palmieri N."/>
            <person name="Shrestha A."/>
            <person name="Ruttkowski B."/>
            <person name="Beck T."/>
            <person name="Vogl C."/>
            <person name="Tomley F."/>
            <person name="Blake D.P."/>
            <person name="Joachim A."/>
        </authorList>
    </citation>
    <scope>NUCLEOTIDE SEQUENCE [LARGE SCALE GENOMIC DNA]</scope>
    <source>
        <strain evidence="1 2">Wien I</strain>
    </source>
</reference>
<dbReference type="EMBL" id="MIGC01003365">
    <property type="protein sequence ID" value="PHJ19559.1"/>
    <property type="molecule type" value="Genomic_DNA"/>
</dbReference>
<dbReference type="GeneID" id="94429985"/>
<keyword evidence="2" id="KW-1185">Reference proteome</keyword>
<organism evidence="1 2">
    <name type="scientific">Cystoisospora suis</name>
    <dbReference type="NCBI Taxonomy" id="483139"/>
    <lineage>
        <taxon>Eukaryota</taxon>
        <taxon>Sar</taxon>
        <taxon>Alveolata</taxon>
        <taxon>Apicomplexa</taxon>
        <taxon>Conoidasida</taxon>
        <taxon>Coccidia</taxon>
        <taxon>Eucoccidiorida</taxon>
        <taxon>Eimeriorina</taxon>
        <taxon>Sarcocystidae</taxon>
        <taxon>Cystoisospora</taxon>
    </lineage>
</organism>
<dbReference type="RefSeq" id="XP_067921258.1">
    <property type="nucleotide sequence ID" value="XM_068066774.1"/>
</dbReference>
<evidence type="ECO:0000313" key="1">
    <source>
        <dbReference type="EMBL" id="PHJ19559.1"/>
    </source>
</evidence>
<sequence>MWRSSGVVAWSCRRYLPFNCEFLSSVSAAHKAYHKRQAFIASCATTQVFGSPTRHRWVLRGRRANSTFTDRLLLQPASAVHLLQVVRPGKRPQK</sequence>